<evidence type="ECO:0000256" key="1">
    <source>
        <dbReference type="SAM" id="MobiDB-lite"/>
    </source>
</evidence>
<accession>A0A9K3KNF2</accession>
<dbReference type="EMBL" id="JAGRRH010000021">
    <property type="protein sequence ID" value="KAG7346955.1"/>
    <property type="molecule type" value="Genomic_DNA"/>
</dbReference>
<dbReference type="InterPro" id="IPR021067">
    <property type="entry name" value="Glycosyltransferase"/>
</dbReference>
<evidence type="ECO:0000313" key="4">
    <source>
        <dbReference type="Proteomes" id="UP000693970"/>
    </source>
</evidence>
<sequence length="614" mass="69062">MSGTAGDTDRDKEAIDGNVLLDEVPLITPADAAIALPVASGNAAPSSNNSRRSRKNRKPPESQAKRRLEAMANSMDHKLAAAFIVVLVLYATITLGTWMRLERQAFTNVVEEHTAVHVELLHAPENVAHGDSVVVLSQGHYTRAEDIPDIFTIQHTFPIHSSNDLEVIDHPGILLANEKSMKAIIEEHEGILPADGKMLVPKFWKPTCYGAKGVRYFLGNHGDELITPEQAAQIGSYNHEGLETIFVSVASYRDPECQPTVSDIFERADHPERIRVAIVDQRVEGDDTVPPCGKAPIPCDQDPEQAMCKYAHLIDVFTVDAILSVGPVFARHLANRMYRGEYYAMQVDSHVRFIEHWDTSLLDQWKSAQNEMAVMTTYLSDITDSIDPVTHANIHPGRPIMCKTDYEGSGKLKHLRHGQQPEGQPGIHGEPTLHPFWAAGFSFARGHFVIQVPYDQFEPMVFQGEEIFMGLRGWTYGYDYYTAESSVAFHMYAIKDNKEKRKKVKLFWENSNLYPGSAVQGMKRLNGIIGTGDPGDTYYDAEEFDYGLGKVRPKEQFYKLYGIHTETQTVEDHLCTFVGKPMMNLFKPHLRKNRMGIDFSKIDFEYKDPQAKPK</sequence>
<name>A0A9K3KNF2_9STRA</name>
<evidence type="ECO:0000256" key="2">
    <source>
        <dbReference type="SAM" id="Phobius"/>
    </source>
</evidence>
<organism evidence="3 4">
    <name type="scientific">Nitzschia inconspicua</name>
    <dbReference type="NCBI Taxonomy" id="303405"/>
    <lineage>
        <taxon>Eukaryota</taxon>
        <taxon>Sar</taxon>
        <taxon>Stramenopiles</taxon>
        <taxon>Ochrophyta</taxon>
        <taxon>Bacillariophyta</taxon>
        <taxon>Bacillariophyceae</taxon>
        <taxon>Bacillariophycidae</taxon>
        <taxon>Bacillariales</taxon>
        <taxon>Bacillariaceae</taxon>
        <taxon>Nitzschia</taxon>
    </lineage>
</organism>
<gene>
    <name evidence="3" type="ORF">IV203_006024</name>
</gene>
<evidence type="ECO:0000313" key="3">
    <source>
        <dbReference type="EMBL" id="KAG7346955.1"/>
    </source>
</evidence>
<dbReference type="Proteomes" id="UP000693970">
    <property type="component" value="Unassembled WGS sequence"/>
</dbReference>
<proteinExistence type="predicted"/>
<keyword evidence="2" id="KW-1133">Transmembrane helix</keyword>
<reference evidence="3" key="1">
    <citation type="journal article" date="2021" name="Sci. Rep.">
        <title>Diploid genomic architecture of Nitzschia inconspicua, an elite biomass production diatom.</title>
        <authorList>
            <person name="Oliver A."/>
            <person name="Podell S."/>
            <person name="Pinowska A."/>
            <person name="Traller J.C."/>
            <person name="Smith S.R."/>
            <person name="McClure R."/>
            <person name="Beliaev A."/>
            <person name="Bohutskyi P."/>
            <person name="Hill E.A."/>
            <person name="Rabines A."/>
            <person name="Zheng H."/>
            <person name="Allen L.Z."/>
            <person name="Kuo A."/>
            <person name="Grigoriev I.V."/>
            <person name="Allen A.E."/>
            <person name="Hazlebeck D."/>
            <person name="Allen E.E."/>
        </authorList>
    </citation>
    <scope>NUCLEOTIDE SEQUENCE</scope>
    <source>
        <strain evidence="3">Hildebrandi</strain>
    </source>
</reference>
<dbReference type="Pfam" id="PF11397">
    <property type="entry name" value="GlcNAc"/>
    <property type="match status" value="2"/>
</dbReference>
<dbReference type="AlphaFoldDB" id="A0A9K3KNF2"/>
<dbReference type="PANTHER" id="PTHR34496:SF6">
    <property type="entry name" value="GLYCOSYLTRANSFERASE 2-LIKE DOMAIN-CONTAINING PROTEIN"/>
    <property type="match status" value="1"/>
</dbReference>
<reference evidence="3" key="2">
    <citation type="submission" date="2021-04" db="EMBL/GenBank/DDBJ databases">
        <authorList>
            <person name="Podell S."/>
        </authorList>
    </citation>
    <scope>NUCLEOTIDE SEQUENCE</scope>
    <source>
        <strain evidence="3">Hildebrandi</strain>
    </source>
</reference>
<keyword evidence="4" id="KW-1185">Reference proteome</keyword>
<comment type="caution">
    <text evidence="3">The sequence shown here is derived from an EMBL/GenBank/DDBJ whole genome shotgun (WGS) entry which is preliminary data.</text>
</comment>
<feature type="transmembrane region" description="Helical" evidence="2">
    <location>
        <begin position="79"/>
        <end position="99"/>
    </location>
</feature>
<feature type="region of interest" description="Disordered" evidence="1">
    <location>
        <begin position="38"/>
        <end position="66"/>
    </location>
</feature>
<dbReference type="PANTHER" id="PTHR34496">
    <property type="entry name" value="GLCNAC TRANSFERASE-RELATED"/>
    <property type="match status" value="1"/>
</dbReference>
<keyword evidence="2" id="KW-0472">Membrane</keyword>
<keyword evidence="2" id="KW-0812">Transmembrane</keyword>
<protein>
    <submittedName>
        <fullName evidence="3">Glycosyltransferase GlcNAc</fullName>
    </submittedName>
</protein>
<dbReference type="OrthoDB" id="76265at2759"/>